<keyword evidence="2 7" id="KW-0489">Methyltransferase</keyword>
<dbReference type="AlphaFoldDB" id="A0A1J3HW02"/>
<dbReference type="InterPro" id="IPR001796">
    <property type="entry name" value="DHFR_dom"/>
</dbReference>
<comment type="function">
    <text evidence="6">Bifunctional enzyme. Involved in de novo dTMP biosynthesis. Key enzyme in folate metabolism. Can play two different roles depending on the source of dihydrofolate: de novo synthesis of tetrahydrofolate or recycling of the dihydrofolate released as one of the end products of the TS catalyzed reaction. Catalyzes an essential reaction for de novo glycine and purine synthesis, DNA precursor synthesis, and for the conversion of dUMP to dTMP.</text>
</comment>
<dbReference type="CDD" id="cd00209">
    <property type="entry name" value="DHFR"/>
    <property type="match status" value="1"/>
</dbReference>
<protein>
    <recommendedName>
        <fullName evidence="7">Bifunctional dihydrofolate reductase-thymidylate synthase</fullName>
    </recommendedName>
</protein>
<dbReference type="GO" id="GO:0005739">
    <property type="term" value="C:mitochondrion"/>
    <property type="evidence" value="ECO:0007669"/>
    <property type="project" value="TreeGrafter"/>
</dbReference>
<dbReference type="SUPFAM" id="SSF53597">
    <property type="entry name" value="Dihydrofolate reductase-like"/>
    <property type="match status" value="1"/>
</dbReference>
<dbReference type="InterPro" id="IPR024072">
    <property type="entry name" value="DHFR-like_dom_sf"/>
</dbReference>
<dbReference type="PANTHER" id="PTHR11548:SF10">
    <property type="entry name" value="BIFUNCTIONAL DIHYDROFOLATE REDUCTASE-THYMIDYLATE SYNTHASE"/>
    <property type="match status" value="1"/>
</dbReference>
<proteinExistence type="inferred from homology"/>
<dbReference type="PRINTS" id="PR00108">
    <property type="entry name" value="THYMDSNTHASE"/>
</dbReference>
<dbReference type="Gene3D" id="3.30.572.10">
    <property type="entry name" value="Thymidylate synthase/dCMP hydroxymethylase domain"/>
    <property type="match status" value="1"/>
</dbReference>
<dbReference type="NCBIfam" id="TIGR03284">
    <property type="entry name" value="thym_sym"/>
    <property type="match status" value="1"/>
</dbReference>
<dbReference type="GO" id="GO:0032259">
    <property type="term" value="P:methylation"/>
    <property type="evidence" value="ECO:0007669"/>
    <property type="project" value="UniProtKB-KW"/>
</dbReference>
<comment type="similarity">
    <text evidence="7">In the C-terminal section; belongs to the thymidylate synthase family.</text>
</comment>
<dbReference type="GO" id="GO:0005829">
    <property type="term" value="C:cytosol"/>
    <property type="evidence" value="ECO:0007669"/>
    <property type="project" value="TreeGrafter"/>
</dbReference>
<dbReference type="InterPro" id="IPR012262">
    <property type="entry name" value="DHFR-TS"/>
</dbReference>
<dbReference type="PROSITE" id="PS00075">
    <property type="entry name" value="DHFR_1"/>
    <property type="match status" value="1"/>
</dbReference>
<name>A0A1J3HW02_NOCCA</name>
<dbReference type="CDD" id="cd00351">
    <property type="entry name" value="TS_Pyrimidine_HMase"/>
    <property type="match status" value="1"/>
</dbReference>
<evidence type="ECO:0000256" key="7">
    <source>
        <dbReference type="PIRNR" id="PIRNR000389"/>
    </source>
</evidence>
<keyword evidence="7" id="KW-0545">Nucleotide biosynthesis</keyword>
<evidence type="ECO:0000256" key="4">
    <source>
        <dbReference type="ARBA" id="ARBA00022857"/>
    </source>
</evidence>
<dbReference type="GO" id="GO:0006730">
    <property type="term" value="P:one-carbon metabolic process"/>
    <property type="evidence" value="ECO:0007669"/>
    <property type="project" value="UniProtKB-KW"/>
</dbReference>
<feature type="domain" description="DHFR" evidence="9">
    <location>
        <begin position="22"/>
        <end position="200"/>
    </location>
</feature>
<dbReference type="PANTHER" id="PTHR11548">
    <property type="entry name" value="THYMIDYLATE SYNTHASE 1"/>
    <property type="match status" value="1"/>
</dbReference>
<sequence>MATTGEASCSNVQSRVSVSSRSYQVVIAATRDMGLGMNMKLPWDLPLEYKFFQDVTTKTSDPKKRNATIMGRKSWEATPLEIRPLPGRLNIVLSKSRCLNIDIIDENVLVCSSMASALELLATKPYSLSIEKVFVIGGGDLLRDYMNAPSCDAIHLTEVDISVPCDTFAPRVDTCLYRPWYSSFPIMENGIRYSFNTYVRRKDDVVGEKKSVVGTEEYSFLPKMVFQRHEEFGYLNLVQNVISDGDLSDNGTTLSKFGSQMRFNLRKTFPLLTTKKVFWLGVVEEILRLISGSTNLKEKGTNNMWVNDEAREYLDSFGVNATEEDGDHWRRSDASQEFSQLADIIDKIKKNPNDRKIMHSACNPLDFKLSVSPCQTLVQFYVANGELSCQIYQSSTEASVGIPFSIAAYALLTCIIAHVCDVVAGDFIHVIGEAYVNTADVKTIQKQLQISPKPFPILKINPEKTKIESFEDSDLELLLHKER</sequence>
<gene>
    <name evidence="10" type="ORF">LE_TR16321_c0_g1_i1_g.52309</name>
</gene>
<evidence type="ECO:0000313" key="10">
    <source>
        <dbReference type="EMBL" id="JAU72407.1"/>
    </source>
</evidence>
<accession>A0A1J3HW02</accession>
<reference evidence="10" key="1">
    <citation type="submission" date="2016-07" db="EMBL/GenBank/DDBJ databases">
        <title>De novo transcriptome assembly of four accessions of the metal hyperaccumulator plant Noccaea caerulescens.</title>
        <authorList>
            <person name="Blande D."/>
            <person name="Halimaa P."/>
            <person name="Tervahauta A.I."/>
            <person name="Aarts M.G."/>
            <person name="Karenlampi S.O."/>
        </authorList>
    </citation>
    <scope>NUCLEOTIDE SEQUENCE</scope>
</reference>
<comment type="similarity">
    <text evidence="7">In the N-terminal section; belongs to the dihydrofolate reductase family.</text>
</comment>
<dbReference type="GO" id="GO:0006231">
    <property type="term" value="P:dTMP biosynthetic process"/>
    <property type="evidence" value="ECO:0007669"/>
    <property type="project" value="InterPro"/>
</dbReference>
<dbReference type="Gene3D" id="3.40.430.10">
    <property type="entry name" value="Dihydrofolate Reductase, subunit A"/>
    <property type="match status" value="1"/>
</dbReference>
<dbReference type="GO" id="GO:0004799">
    <property type="term" value="F:thymidylate synthase activity"/>
    <property type="evidence" value="ECO:0007669"/>
    <property type="project" value="InterPro"/>
</dbReference>
<evidence type="ECO:0000256" key="6">
    <source>
        <dbReference type="ARBA" id="ARBA00024992"/>
    </source>
</evidence>
<keyword evidence="1 7" id="KW-0554">One-carbon metabolism</keyword>
<keyword evidence="3 7" id="KW-0808">Transferase</keyword>
<feature type="active site" evidence="8">
    <location>
        <position position="374"/>
    </location>
</feature>
<evidence type="ECO:0000256" key="8">
    <source>
        <dbReference type="PIRSR" id="PIRSR000389-1"/>
    </source>
</evidence>
<evidence type="ECO:0000259" key="9">
    <source>
        <dbReference type="PROSITE" id="PS51330"/>
    </source>
</evidence>
<dbReference type="SUPFAM" id="SSF55831">
    <property type="entry name" value="Thymidylate synthase/dCMP hydroxymethylase"/>
    <property type="match status" value="1"/>
</dbReference>
<evidence type="ECO:0000256" key="2">
    <source>
        <dbReference type="ARBA" id="ARBA00022603"/>
    </source>
</evidence>
<dbReference type="InterPro" id="IPR000398">
    <property type="entry name" value="Thymidylate_synthase"/>
</dbReference>
<dbReference type="Pfam" id="PF00303">
    <property type="entry name" value="Thymidylat_synt"/>
    <property type="match status" value="1"/>
</dbReference>
<evidence type="ECO:0000256" key="5">
    <source>
        <dbReference type="ARBA" id="ARBA00023002"/>
    </source>
</evidence>
<dbReference type="Pfam" id="PF00186">
    <property type="entry name" value="DHFR_1"/>
    <property type="match status" value="1"/>
</dbReference>
<dbReference type="GO" id="GO:0004146">
    <property type="term" value="F:dihydrofolate reductase activity"/>
    <property type="evidence" value="ECO:0007669"/>
    <property type="project" value="InterPro"/>
</dbReference>
<keyword evidence="5 7" id="KW-0560">Oxidoreductase</keyword>
<dbReference type="PROSITE" id="PS51330">
    <property type="entry name" value="DHFR_2"/>
    <property type="match status" value="1"/>
</dbReference>
<evidence type="ECO:0000256" key="1">
    <source>
        <dbReference type="ARBA" id="ARBA00022563"/>
    </source>
</evidence>
<dbReference type="InterPro" id="IPR017925">
    <property type="entry name" value="DHFR_CS"/>
</dbReference>
<dbReference type="PIRSF" id="PIRSF000389">
    <property type="entry name" value="DHFR-TS"/>
    <property type="match status" value="1"/>
</dbReference>
<evidence type="ECO:0000256" key="3">
    <source>
        <dbReference type="ARBA" id="ARBA00022679"/>
    </source>
</evidence>
<organism evidence="10">
    <name type="scientific">Noccaea caerulescens</name>
    <name type="common">Alpine penny-cress</name>
    <name type="synonym">Thlaspi caerulescens</name>
    <dbReference type="NCBI Taxonomy" id="107243"/>
    <lineage>
        <taxon>Eukaryota</taxon>
        <taxon>Viridiplantae</taxon>
        <taxon>Streptophyta</taxon>
        <taxon>Embryophyta</taxon>
        <taxon>Tracheophyta</taxon>
        <taxon>Spermatophyta</taxon>
        <taxon>Magnoliopsida</taxon>
        <taxon>eudicotyledons</taxon>
        <taxon>Gunneridae</taxon>
        <taxon>Pentapetalae</taxon>
        <taxon>rosids</taxon>
        <taxon>malvids</taxon>
        <taxon>Brassicales</taxon>
        <taxon>Brassicaceae</taxon>
        <taxon>Coluteocarpeae</taxon>
        <taxon>Noccaea</taxon>
    </lineage>
</organism>
<dbReference type="UniPathway" id="UPA00077">
    <property type="reaction ID" value="UER00158"/>
</dbReference>
<dbReference type="InterPro" id="IPR036926">
    <property type="entry name" value="Thymidate_synth/dCMP_Mease_sf"/>
</dbReference>
<dbReference type="InterPro" id="IPR045097">
    <property type="entry name" value="Thymidate_synth/dCMP_Mease"/>
</dbReference>
<dbReference type="InterPro" id="IPR023451">
    <property type="entry name" value="Thymidate_synth/dCMP_Mease_dom"/>
</dbReference>
<comment type="pathway">
    <text evidence="7">Cofactor biosynthesis; tetrahydrofolate biosynthesis; 5,6,7,8-tetrahydrofolate from 7,8-dihydrofolate: step 1/1.</text>
</comment>
<keyword evidence="4" id="KW-0521">NADP</keyword>
<dbReference type="EMBL" id="GEVL01004934">
    <property type="protein sequence ID" value="JAU72407.1"/>
    <property type="molecule type" value="Transcribed_RNA"/>
</dbReference>
<dbReference type="GO" id="GO:0046654">
    <property type="term" value="P:tetrahydrofolate biosynthetic process"/>
    <property type="evidence" value="ECO:0007669"/>
    <property type="project" value="UniProtKB-UniPathway"/>
</dbReference>